<sequence>MKPARVMLVDDTPTRSAILEQALLDQGLIVVCRLESAQGLIKNVEIHQPDIIIMDLESPDRDTLENMTVLNQHNPKPVIMFSEEGDSQIIFQAIQAGVSAYIVDGLNPHRVKPILDVAIARFREYQALRKELKQTRDQLADRKIIDKAKGLLMKTKGLDEEQAYHAMRKMAMDQSKPLVDIAQNILSVMEFLTL</sequence>
<dbReference type="SMART" id="SM01012">
    <property type="entry name" value="ANTAR"/>
    <property type="match status" value="1"/>
</dbReference>
<reference evidence="4 5" key="1">
    <citation type="journal article" date="2013" name="Nat. Commun.">
        <title>Genome sequence and functional genomic analysis of the oil-degrading bacterium Oleispira antarctica.</title>
        <authorList>
            <person name="Kube M."/>
            <person name="Chernikova T.N."/>
            <person name="Al-Ramahi Y."/>
            <person name="Beloqui A."/>
            <person name="Lopez-Cortez N."/>
            <person name="Guazzaroni M.E."/>
            <person name="Heipieper H.J."/>
            <person name="Klages S."/>
            <person name="Kotsyurbenko O.R."/>
            <person name="Langer I."/>
            <person name="Nechitaylo T.Y."/>
            <person name="Lunsdorf H."/>
            <person name="Fernandez M."/>
            <person name="Juarez S."/>
            <person name="Ciordia S."/>
            <person name="Singer A."/>
            <person name="Kagan O."/>
            <person name="Egorova O."/>
            <person name="Petit P.A."/>
            <person name="Stogios P."/>
            <person name="Kim Y."/>
            <person name="Tchigvintsev A."/>
            <person name="Flick R."/>
            <person name="Denaro R."/>
            <person name="Genovese M."/>
            <person name="Albar J.P."/>
            <person name="Reva O.N."/>
            <person name="Martinez-Gomariz M."/>
            <person name="Tran H."/>
            <person name="Ferrer M."/>
            <person name="Savchenko A."/>
            <person name="Yakunin A.F."/>
            <person name="Yakimov M.M."/>
            <person name="Golyshina O.V."/>
            <person name="Reinhardt R."/>
            <person name="Golyshin P.N."/>
        </authorList>
    </citation>
    <scope>NUCLEOTIDE SEQUENCE [LARGE SCALE GENOMIC DNA]</scope>
</reference>
<proteinExistence type="predicted"/>
<dbReference type="Gene3D" id="3.40.50.2300">
    <property type="match status" value="1"/>
</dbReference>
<feature type="domain" description="Response regulatory" evidence="2">
    <location>
        <begin position="5"/>
        <end position="119"/>
    </location>
</feature>
<evidence type="ECO:0000256" key="1">
    <source>
        <dbReference type="PROSITE-ProRule" id="PRU00169"/>
    </source>
</evidence>
<dbReference type="InterPro" id="IPR001789">
    <property type="entry name" value="Sig_transdc_resp-reg_receiver"/>
</dbReference>
<feature type="modified residue" description="4-aspartylphosphate" evidence="1">
    <location>
        <position position="55"/>
    </location>
</feature>
<evidence type="ECO:0000259" key="3">
    <source>
        <dbReference type="PROSITE" id="PS50921"/>
    </source>
</evidence>
<name>R4YTQ5_OLEAN</name>
<gene>
    <name evidence="4" type="primary">nasT</name>
    <name evidence="4" type="ORF">OLEAN_C30570</name>
</gene>
<dbReference type="GO" id="GO:0000160">
    <property type="term" value="P:phosphorelay signal transduction system"/>
    <property type="evidence" value="ECO:0007669"/>
    <property type="project" value="InterPro"/>
</dbReference>
<dbReference type="InterPro" id="IPR005561">
    <property type="entry name" value="ANTAR"/>
</dbReference>
<evidence type="ECO:0000313" key="4">
    <source>
        <dbReference type="EMBL" id="CCK77233.1"/>
    </source>
</evidence>
<dbReference type="AlphaFoldDB" id="R4YTQ5"/>
<dbReference type="EMBL" id="FO203512">
    <property type="protein sequence ID" value="CCK77233.1"/>
    <property type="molecule type" value="Genomic_DNA"/>
</dbReference>
<dbReference type="InterPro" id="IPR036388">
    <property type="entry name" value="WH-like_DNA-bd_sf"/>
</dbReference>
<dbReference type="SUPFAM" id="SSF52172">
    <property type="entry name" value="CheY-like"/>
    <property type="match status" value="1"/>
</dbReference>
<dbReference type="KEGG" id="oai:OLEAN_C30570"/>
<dbReference type="InterPro" id="IPR011006">
    <property type="entry name" value="CheY-like_superfamily"/>
</dbReference>
<dbReference type="Pfam" id="PF03861">
    <property type="entry name" value="ANTAR"/>
    <property type="match status" value="1"/>
</dbReference>
<dbReference type="PROSITE" id="PS50921">
    <property type="entry name" value="ANTAR"/>
    <property type="match status" value="1"/>
</dbReference>
<dbReference type="InterPro" id="IPR008327">
    <property type="entry name" value="Sig_transdc_resp-reg_antiterm"/>
</dbReference>
<accession>R4YTQ5</accession>
<dbReference type="Proteomes" id="UP000032749">
    <property type="component" value="Chromosome"/>
</dbReference>
<feature type="domain" description="ANTAR" evidence="3">
    <location>
        <begin position="125"/>
        <end position="186"/>
    </location>
</feature>
<dbReference type="PROSITE" id="PS50110">
    <property type="entry name" value="RESPONSE_REGULATORY"/>
    <property type="match status" value="1"/>
</dbReference>
<dbReference type="SMART" id="SM00448">
    <property type="entry name" value="REC"/>
    <property type="match status" value="1"/>
</dbReference>
<dbReference type="STRING" id="698738.OLEAN_C30570"/>
<dbReference type="PIRSF" id="PIRSF036382">
    <property type="entry name" value="RR_antiterm"/>
    <property type="match status" value="1"/>
</dbReference>
<dbReference type="Gene3D" id="1.10.10.10">
    <property type="entry name" value="Winged helix-like DNA-binding domain superfamily/Winged helix DNA-binding domain"/>
    <property type="match status" value="1"/>
</dbReference>
<dbReference type="PATRIC" id="fig|698738.3.peg.3178"/>
<evidence type="ECO:0000313" key="5">
    <source>
        <dbReference type="Proteomes" id="UP000032749"/>
    </source>
</evidence>
<dbReference type="GO" id="GO:0003723">
    <property type="term" value="F:RNA binding"/>
    <property type="evidence" value="ECO:0007669"/>
    <property type="project" value="InterPro"/>
</dbReference>
<organism evidence="4 5">
    <name type="scientific">Oleispira antarctica RB-8</name>
    <dbReference type="NCBI Taxonomy" id="698738"/>
    <lineage>
        <taxon>Bacteria</taxon>
        <taxon>Pseudomonadati</taxon>
        <taxon>Pseudomonadota</taxon>
        <taxon>Gammaproteobacteria</taxon>
        <taxon>Oceanospirillales</taxon>
        <taxon>Oceanospirillaceae</taxon>
        <taxon>Oleispira</taxon>
    </lineage>
</organism>
<keyword evidence="1" id="KW-0597">Phosphoprotein</keyword>
<evidence type="ECO:0000259" key="2">
    <source>
        <dbReference type="PROSITE" id="PS50110"/>
    </source>
</evidence>
<dbReference type="HOGENOM" id="CLU_000445_65_1_6"/>
<dbReference type="PANTHER" id="PTHR43367:SF1">
    <property type="entry name" value="TWO-COMPONENT RESPONSE REGULATOR-LIKE APRR6-RELATED"/>
    <property type="match status" value="1"/>
</dbReference>
<dbReference type="Pfam" id="PF00072">
    <property type="entry name" value="Response_reg"/>
    <property type="match status" value="1"/>
</dbReference>
<protein>
    <submittedName>
        <fullName evidence="4">Response regulator NasT</fullName>
    </submittedName>
</protein>
<keyword evidence="5" id="KW-1185">Reference proteome</keyword>
<dbReference type="PANTHER" id="PTHR43367">
    <property type="match status" value="1"/>
</dbReference>